<evidence type="ECO:0000256" key="5">
    <source>
        <dbReference type="ARBA" id="ARBA00023157"/>
    </source>
</evidence>
<keyword evidence="5" id="KW-1015">Disulfide bond</keyword>
<keyword evidence="3" id="KW-0964">Secreted</keyword>
<dbReference type="Gene3D" id="3.15.10.10">
    <property type="entry name" value="Bactericidal permeability-increasing protein, domain 1"/>
    <property type="match status" value="1"/>
</dbReference>
<dbReference type="GO" id="GO:0030141">
    <property type="term" value="C:secretory granule"/>
    <property type="evidence" value="ECO:0007669"/>
    <property type="project" value="TreeGrafter"/>
</dbReference>
<evidence type="ECO:0000313" key="9">
    <source>
        <dbReference type="Proteomes" id="UP000233160"/>
    </source>
</evidence>
<accession>A0A2K6FW49</accession>
<dbReference type="Ensembl" id="ENSPCOT00000028836.1">
    <property type="protein sequence ID" value="ENSPCOP00000018195.1"/>
    <property type="gene ID" value="ENSPCOG00000020981.1"/>
</dbReference>
<sequence length="253" mass="27263">MLQLWKLVLLCGLLTGTSEALLENLGSGLSNDVHDVVDKLKPVVDKGLETVDNTLEGILQKLKADLKVLQESEAWKLAKKKVQEAETLVDNALSNVHLSAGKILGLKIGDFFVLDIEPELIVDVKDVNLKLPIIADVSATLPFIGQVVNLTASLDLLAGVKVKTDAQTQLPTVTLGECTSNPTSISLSLLDRRSKLINKVVDAVVSILKNSVSFLVQKEVCPLIHILVPGLDAKIFQDIIAKPEVGSLLQSQI</sequence>
<comment type="subcellular location">
    <subcellularLocation>
        <location evidence="1">Secreted</location>
    </subcellularLocation>
</comment>
<keyword evidence="4 6" id="KW-0732">Signal</keyword>
<dbReference type="OMA" id="CPLIHIF"/>
<proteinExistence type="inferred from homology"/>
<evidence type="ECO:0000256" key="1">
    <source>
        <dbReference type="ARBA" id="ARBA00004613"/>
    </source>
</evidence>
<evidence type="ECO:0000256" key="3">
    <source>
        <dbReference type="ARBA" id="ARBA00022525"/>
    </source>
</evidence>
<dbReference type="PANTHER" id="PTHR47145">
    <property type="entry name" value="BPI FOLD-CONTAINING FAMILY A MEMBER 2"/>
    <property type="match status" value="1"/>
</dbReference>
<name>A0A2K6FW49_PROCO</name>
<protein>
    <submittedName>
        <fullName evidence="8">BPI fold containing family A member 2</fullName>
    </submittedName>
</protein>
<dbReference type="InterPro" id="IPR017943">
    <property type="entry name" value="Bactericidal_perm-incr_a/b_dom"/>
</dbReference>
<gene>
    <name evidence="8" type="primary">BPIFA2</name>
</gene>
<dbReference type="Proteomes" id="UP000233160">
    <property type="component" value="Unassembled WGS sequence"/>
</dbReference>
<reference evidence="8" key="2">
    <citation type="submission" date="2025-09" db="UniProtKB">
        <authorList>
            <consortium name="Ensembl"/>
        </authorList>
    </citation>
    <scope>IDENTIFICATION</scope>
</reference>
<dbReference type="GO" id="GO:0070062">
    <property type="term" value="C:extracellular exosome"/>
    <property type="evidence" value="ECO:0007669"/>
    <property type="project" value="TreeGrafter"/>
</dbReference>
<evidence type="ECO:0000256" key="2">
    <source>
        <dbReference type="ARBA" id="ARBA00009020"/>
    </source>
</evidence>
<dbReference type="STRING" id="379532.ENSPCOP00000018195"/>
<organism evidence="8 9">
    <name type="scientific">Propithecus coquereli</name>
    <name type="common">Coquerel's sifaka</name>
    <name type="synonym">Propithecus verreauxi coquereli</name>
    <dbReference type="NCBI Taxonomy" id="379532"/>
    <lineage>
        <taxon>Eukaryota</taxon>
        <taxon>Metazoa</taxon>
        <taxon>Chordata</taxon>
        <taxon>Craniata</taxon>
        <taxon>Vertebrata</taxon>
        <taxon>Euteleostomi</taxon>
        <taxon>Mammalia</taxon>
        <taxon>Eutheria</taxon>
        <taxon>Euarchontoglires</taxon>
        <taxon>Primates</taxon>
        <taxon>Strepsirrhini</taxon>
        <taxon>Lemuriformes</taxon>
        <taxon>Indriidae</taxon>
        <taxon>Propithecus</taxon>
    </lineage>
</organism>
<dbReference type="GO" id="GO:0001530">
    <property type="term" value="F:lipopolysaccharide binding"/>
    <property type="evidence" value="ECO:0007669"/>
    <property type="project" value="Ensembl"/>
</dbReference>
<dbReference type="InterPro" id="IPR052507">
    <property type="entry name" value="BPI_fold-antibacterial"/>
</dbReference>
<evidence type="ECO:0000259" key="7">
    <source>
        <dbReference type="Pfam" id="PF01273"/>
    </source>
</evidence>
<dbReference type="SUPFAM" id="SSF55394">
    <property type="entry name" value="Bactericidal permeability-increasing protein, BPI"/>
    <property type="match status" value="1"/>
</dbReference>
<dbReference type="AlphaFoldDB" id="A0A2K6FW49"/>
<keyword evidence="9" id="KW-1185">Reference proteome</keyword>
<dbReference type="GeneTree" id="ENSGT01100000263546"/>
<feature type="signal peptide" evidence="6">
    <location>
        <begin position="1"/>
        <end position="20"/>
    </location>
</feature>
<comment type="similarity">
    <text evidence="2">Belongs to the BPI/LBP/Plunc superfamily. Plunc family.</text>
</comment>
<evidence type="ECO:0000313" key="8">
    <source>
        <dbReference type="Ensembl" id="ENSPCOP00000018195.1"/>
    </source>
</evidence>
<reference evidence="8" key="1">
    <citation type="submission" date="2025-08" db="UniProtKB">
        <authorList>
            <consortium name="Ensembl"/>
        </authorList>
    </citation>
    <scope>IDENTIFICATION</scope>
</reference>
<dbReference type="Pfam" id="PF01273">
    <property type="entry name" value="LBP_BPI_CETP"/>
    <property type="match status" value="1"/>
</dbReference>
<feature type="chain" id="PRO_5014321152" evidence="6">
    <location>
        <begin position="21"/>
        <end position="253"/>
    </location>
</feature>
<dbReference type="PANTHER" id="PTHR47145:SF1">
    <property type="entry name" value="BPI FOLD-CONTAINING FAMILY A MEMBER 2"/>
    <property type="match status" value="1"/>
</dbReference>
<feature type="domain" description="Lipid-binding serum glycoprotein N-terminal" evidence="7">
    <location>
        <begin position="75"/>
        <end position="227"/>
    </location>
</feature>
<dbReference type="InterPro" id="IPR017942">
    <property type="entry name" value="Lipid-bd_serum_glycop_N"/>
</dbReference>
<evidence type="ECO:0000256" key="4">
    <source>
        <dbReference type="ARBA" id="ARBA00022729"/>
    </source>
</evidence>
<evidence type="ECO:0000256" key="6">
    <source>
        <dbReference type="SAM" id="SignalP"/>
    </source>
</evidence>